<evidence type="ECO:0000313" key="1">
    <source>
        <dbReference type="EMBL" id="ERN06174.1"/>
    </source>
</evidence>
<gene>
    <name evidence="1" type="ORF">AMTR_s00016p00127360</name>
</gene>
<dbReference type="EMBL" id="KI393908">
    <property type="protein sequence ID" value="ERN06174.1"/>
    <property type="molecule type" value="Genomic_DNA"/>
</dbReference>
<dbReference type="HOGENOM" id="CLU_2267367_0_0_1"/>
<proteinExistence type="predicted"/>
<protein>
    <submittedName>
        <fullName evidence="1">Uncharacterized protein</fullName>
    </submittedName>
</protein>
<sequence length="103" mass="11667">MGGNRFLTMKRNIVRILHRVDALVDLLCKYSLMILKLPKSCQLASLSGSPFHLTKSFLCIATLRLLLTQSAKKHSTSFSNKVLVFGGYRWNIPCLVTLVFIIR</sequence>
<keyword evidence="2" id="KW-1185">Reference proteome</keyword>
<evidence type="ECO:0000313" key="2">
    <source>
        <dbReference type="Proteomes" id="UP000017836"/>
    </source>
</evidence>
<reference evidence="2" key="1">
    <citation type="journal article" date="2013" name="Science">
        <title>The Amborella genome and the evolution of flowering plants.</title>
        <authorList>
            <consortium name="Amborella Genome Project"/>
        </authorList>
    </citation>
    <scope>NUCLEOTIDE SEQUENCE [LARGE SCALE GENOMIC DNA]</scope>
</reference>
<accession>W1PES0</accession>
<organism evidence="1 2">
    <name type="scientific">Amborella trichopoda</name>
    <dbReference type="NCBI Taxonomy" id="13333"/>
    <lineage>
        <taxon>Eukaryota</taxon>
        <taxon>Viridiplantae</taxon>
        <taxon>Streptophyta</taxon>
        <taxon>Embryophyta</taxon>
        <taxon>Tracheophyta</taxon>
        <taxon>Spermatophyta</taxon>
        <taxon>Magnoliopsida</taxon>
        <taxon>Amborellales</taxon>
        <taxon>Amborellaceae</taxon>
        <taxon>Amborella</taxon>
    </lineage>
</organism>
<dbReference type="AlphaFoldDB" id="W1PES0"/>
<name>W1PES0_AMBTC</name>
<dbReference type="Gramene" id="ERN06174">
    <property type="protein sequence ID" value="ERN06174"/>
    <property type="gene ID" value="AMTR_s00016p00127360"/>
</dbReference>
<dbReference type="Proteomes" id="UP000017836">
    <property type="component" value="Unassembled WGS sequence"/>
</dbReference>